<reference evidence="1 2" key="1">
    <citation type="submission" date="2007-07" db="EMBL/GenBank/DDBJ databases">
        <title>Annotation of Clostridium perfringens E str. JGS1987.</title>
        <authorList>
            <person name="Paulsen I."/>
            <person name="Sebastian Y."/>
        </authorList>
    </citation>
    <scope>NUCLEOTIDE SEQUENCE [LARGE SCALE GENOMIC DNA]</scope>
    <source>
        <strain evidence="2">E str. JGS1987</strain>
    </source>
</reference>
<dbReference type="EMBL" id="ABDW01000050">
    <property type="protein sequence ID" value="EDT13499.1"/>
    <property type="molecule type" value="Genomic_DNA"/>
</dbReference>
<sequence length="153" mass="17938">MKNKFKKSILIFSIFILFFIPLKNNMVFATEVNNSSVKDLLTKFFELQISTEPIDCSNIINNTKLAELYNLKFNDLVDSNKDKENMQLIVKINNIENISEYNYIVKFSVTRKFNYKGLESKSEAKDNYTCEIQDIDNNLYINKLINDSDYITI</sequence>
<comment type="caution">
    <text evidence="1">The sequence shown here is derived from an EMBL/GenBank/DDBJ whole genome shotgun (WGS) entry which is preliminary data.</text>
</comment>
<name>B1BXS9_CLOPF</name>
<evidence type="ECO:0000313" key="1">
    <source>
        <dbReference type="EMBL" id="EDT13499.1"/>
    </source>
</evidence>
<protein>
    <submittedName>
        <fullName evidence="1">Uncharacterized protein</fullName>
    </submittedName>
</protein>
<evidence type="ECO:0000313" key="2">
    <source>
        <dbReference type="Proteomes" id="UP000005337"/>
    </source>
</evidence>
<dbReference type="RefSeq" id="WP_003466306.1">
    <property type="nucleotide sequence ID" value="NZ_ABDW01000050.1"/>
</dbReference>
<dbReference type="AlphaFoldDB" id="B1BXS9"/>
<organism evidence="1 2">
    <name type="scientific">Clostridium perfringens E str. JGS1987</name>
    <dbReference type="NCBI Taxonomy" id="451755"/>
    <lineage>
        <taxon>Bacteria</taxon>
        <taxon>Bacillati</taxon>
        <taxon>Bacillota</taxon>
        <taxon>Clostridia</taxon>
        <taxon>Eubacteriales</taxon>
        <taxon>Clostridiaceae</taxon>
        <taxon>Clostridium</taxon>
    </lineage>
</organism>
<proteinExistence type="predicted"/>
<gene>
    <name evidence="1" type="ORF">AC3_A0717</name>
</gene>
<dbReference type="Proteomes" id="UP000005337">
    <property type="component" value="Unassembled WGS sequence"/>
</dbReference>
<accession>B1BXS9</accession>